<keyword evidence="2" id="KW-0472">Membrane</keyword>
<organism evidence="6">
    <name type="scientific">Thrips palmi</name>
    <name type="common">Melon thrips</name>
    <dbReference type="NCBI Taxonomy" id="161013"/>
    <lineage>
        <taxon>Eukaryota</taxon>
        <taxon>Metazoa</taxon>
        <taxon>Ecdysozoa</taxon>
        <taxon>Arthropoda</taxon>
        <taxon>Hexapoda</taxon>
        <taxon>Insecta</taxon>
        <taxon>Pterygota</taxon>
        <taxon>Neoptera</taxon>
        <taxon>Paraneoptera</taxon>
        <taxon>Thysanoptera</taxon>
        <taxon>Terebrantia</taxon>
        <taxon>Thripoidea</taxon>
        <taxon>Thripidae</taxon>
        <taxon>Thrips</taxon>
    </lineage>
</organism>
<evidence type="ECO:0000313" key="6">
    <source>
        <dbReference type="RefSeq" id="XP_034250926.1"/>
    </source>
</evidence>
<keyword evidence="3" id="KW-0732">Signal</keyword>
<feature type="transmembrane region" description="Helical" evidence="2">
    <location>
        <begin position="258"/>
        <end position="280"/>
    </location>
</feature>
<dbReference type="RefSeq" id="XP_034250926.1">
    <property type="nucleotide sequence ID" value="XM_034395035.1"/>
</dbReference>
<feature type="chain" id="PRO_5028144914" evidence="3">
    <location>
        <begin position="26"/>
        <end position="309"/>
    </location>
</feature>
<keyword evidence="2" id="KW-0812">Transmembrane</keyword>
<dbReference type="KEGG" id="tpal:117651220"/>
<keyword evidence="2" id="KW-1133">Transmembrane helix</keyword>
<dbReference type="PANTHER" id="PTHR11161:SF0">
    <property type="entry name" value="O-ACYLTRANSFERASE LIKE PROTEIN"/>
    <property type="match status" value="1"/>
</dbReference>
<feature type="region of interest" description="Disordered" evidence="1">
    <location>
        <begin position="136"/>
        <end position="168"/>
    </location>
</feature>
<protein>
    <submittedName>
        <fullName evidence="6">Uncharacterized protein LOC117651220</fullName>
    </submittedName>
</protein>
<evidence type="ECO:0000256" key="1">
    <source>
        <dbReference type="SAM" id="MobiDB-lite"/>
    </source>
</evidence>
<accession>A0A6P9A2A1</accession>
<dbReference type="InterPro" id="IPR006621">
    <property type="entry name" value="Nose-resist-to-fluoxetine_N"/>
</dbReference>
<evidence type="ECO:0000256" key="2">
    <source>
        <dbReference type="SAM" id="Phobius"/>
    </source>
</evidence>
<dbReference type="GeneID" id="117651220"/>
<proteinExistence type="predicted"/>
<evidence type="ECO:0000256" key="3">
    <source>
        <dbReference type="SAM" id="SignalP"/>
    </source>
</evidence>
<gene>
    <name evidence="6" type="primary">LOC117651220</name>
</gene>
<dbReference type="InParanoid" id="A0A6P9A2A1"/>
<dbReference type="OrthoDB" id="6585993at2759"/>
<dbReference type="Proteomes" id="UP000515158">
    <property type="component" value="Unplaced"/>
</dbReference>
<dbReference type="AlphaFoldDB" id="A0A6P9A2A1"/>
<evidence type="ECO:0000313" key="5">
    <source>
        <dbReference type="Proteomes" id="UP000515158"/>
    </source>
</evidence>
<dbReference type="SMART" id="SM00703">
    <property type="entry name" value="NRF"/>
    <property type="match status" value="1"/>
</dbReference>
<dbReference type="PANTHER" id="PTHR11161">
    <property type="entry name" value="O-ACYLTRANSFERASE"/>
    <property type="match status" value="1"/>
</dbReference>
<evidence type="ECO:0000259" key="4">
    <source>
        <dbReference type="SMART" id="SM00703"/>
    </source>
</evidence>
<name>A0A6P9A2A1_THRPL</name>
<feature type="signal peptide" evidence="3">
    <location>
        <begin position="1"/>
        <end position="25"/>
    </location>
</feature>
<dbReference type="InterPro" id="IPR052728">
    <property type="entry name" value="O2_lipid_transport_reg"/>
</dbReference>
<sequence>MAPRMPALASLLLLVLAAGPGPGLAAVEDAATLATTALSWIRLEPSKMLAAVEHLQGSLCRNHTKQLLDAYLAADQAEQAGNAWASRMVDAMAKSGQDLLRGSQYQLGSFDECLRMAAAPVPPQYCLAEVRLSVETPSSSSSSSSGTDNATSARPARPQAAPTSGRLLTSDDVKADAFQPLWPLRNKVGGRFWTPASASQWVRWGACLPAACSPQDARTLLAAAIHLDRANAGVVLDVSIPERSCQDNAVKPFQGPELVVIGVFIGFLSLLVIATVYDVFLSPESDLDTKGKRARGIAAVAAVEVDTPC</sequence>
<keyword evidence="5" id="KW-1185">Reference proteome</keyword>
<dbReference type="Pfam" id="PF20146">
    <property type="entry name" value="NRF"/>
    <property type="match status" value="1"/>
</dbReference>
<reference evidence="6" key="1">
    <citation type="submission" date="2025-08" db="UniProtKB">
        <authorList>
            <consortium name="RefSeq"/>
        </authorList>
    </citation>
    <scope>IDENTIFICATION</scope>
    <source>
        <tissue evidence="6">Total insect</tissue>
    </source>
</reference>
<feature type="domain" description="Nose resistant-to-fluoxetine protein N-terminal" evidence="4">
    <location>
        <begin position="57"/>
        <end position="237"/>
    </location>
</feature>